<dbReference type="EMBL" id="JNOM01000184">
    <property type="protein sequence ID" value="KNG84862.1"/>
    <property type="molecule type" value="Genomic_DNA"/>
</dbReference>
<dbReference type="SUPFAM" id="SSF55486">
    <property type="entry name" value="Metalloproteases ('zincins'), catalytic domain"/>
    <property type="match status" value="1"/>
</dbReference>
<proteinExistence type="predicted"/>
<dbReference type="GeneID" id="26809454"/>
<dbReference type="InterPro" id="IPR024079">
    <property type="entry name" value="MetalloPept_cat_dom_sf"/>
</dbReference>
<sequence length="254" mass="28338">MASNQARHSTFRRTVFVSQLEKAKEKKHPLSTIPVTETGKPSDTPYEPEKDKPGEKVYSCATEKKRAVNTGLASLRVGAGQYSDRWAFGSTINFAAFAEGYPEKRYALLAAKALDMAAQEWNNVKLGVQFKRVSNLEDAAFVLAYGGDNGDTLAQAFFPNGKDLNTLNVYQRAFEGENIKMLKNIFLHELGHVLGLRHEFAAEREAGVRSSQIGTANPKSVMSYTFPPEIQESDAEYARQFYSLLPIRDFEPDN</sequence>
<dbReference type="Gene3D" id="3.40.390.10">
    <property type="entry name" value="Collagenase (Catalytic Domain)"/>
    <property type="match status" value="1"/>
</dbReference>
<dbReference type="Pfam" id="PF12388">
    <property type="entry name" value="Peptidase_M57"/>
    <property type="match status" value="1"/>
</dbReference>
<dbReference type="AlphaFoldDB" id="A0A0L1IZD3"/>
<dbReference type="OrthoDB" id="406838at2759"/>
<dbReference type="STRING" id="1509407.A0A0L1IZD3"/>
<evidence type="ECO:0000313" key="2">
    <source>
        <dbReference type="EMBL" id="KNG84862.1"/>
    </source>
</evidence>
<dbReference type="Proteomes" id="UP000037505">
    <property type="component" value="Unassembled WGS sequence"/>
</dbReference>
<evidence type="ECO:0000256" key="1">
    <source>
        <dbReference type="SAM" id="MobiDB-lite"/>
    </source>
</evidence>
<dbReference type="RefSeq" id="XP_015405785.1">
    <property type="nucleotide sequence ID" value="XM_015552906.1"/>
</dbReference>
<feature type="region of interest" description="Disordered" evidence="1">
    <location>
        <begin position="22"/>
        <end position="55"/>
    </location>
</feature>
<accession>A0A0L1IZD3</accession>
<gene>
    <name evidence="2" type="ORF">ANOM_007650</name>
</gene>
<reference evidence="2 3" key="1">
    <citation type="submission" date="2014-06" db="EMBL/GenBank/DDBJ databases">
        <title>The Genome of the Aflatoxigenic Filamentous Fungus Aspergillus nomius.</title>
        <authorList>
            <person name="Moore M.G."/>
            <person name="Shannon B.M."/>
            <person name="Brian M.M."/>
        </authorList>
    </citation>
    <scope>NUCLEOTIDE SEQUENCE [LARGE SCALE GENOMIC DNA]</scope>
    <source>
        <strain evidence="2 3">NRRL 13137</strain>
    </source>
</reference>
<evidence type="ECO:0000313" key="3">
    <source>
        <dbReference type="Proteomes" id="UP000037505"/>
    </source>
</evidence>
<dbReference type="GO" id="GO:0008237">
    <property type="term" value="F:metallopeptidase activity"/>
    <property type="evidence" value="ECO:0007669"/>
    <property type="project" value="InterPro"/>
</dbReference>
<protein>
    <recommendedName>
        <fullName evidence="4">EcxA zinc-binding domain-containing protein</fullName>
    </recommendedName>
</protein>
<comment type="caution">
    <text evidence="2">The sequence shown here is derived from an EMBL/GenBank/DDBJ whole genome shotgun (WGS) entry which is preliminary data.</text>
</comment>
<dbReference type="InterPro" id="IPR024653">
    <property type="entry name" value="Peptidase_M10/M27/M57"/>
</dbReference>
<organism evidence="2 3">
    <name type="scientific">Aspergillus nomiae NRRL (strain ATCC 15546 / NRRL 13137 / CBS 260.88 / M93)</name>
    <dbReference type="NCBI Taxonomy" id="1509407"/>
    <lineage>
        <taxon>Eukaryota</taxon>
        <taxon>Fungi</taxon>
        <taxon>Dikarya</taxon>
        <taxon>Ascomycota</taxon>
        <taxon>Pezizomycotina</taxon>
        <taxon>Eurotiomycetes</taxon>
        <taxon>Eurotiomycetidae</taxon>
        <taxon>Eurotiales</taxon>
        <taxon>Aspergillaceae</taxon>
        <taxon>Aspergillus</taxon>
        <taxon>Aspergillus subgen. Circumdati</taxon>
    </lineage>
</organism>
<name>A0A0L1IZD3_ASPN3</name>
<evidence type="ECO:0008006" key="4">
    <source>
        <dbReference type="Google" id="ProtNLM"/>
    </source>
</evidence>
<keyword evidence="3" id="KW-1185">Reference proteome</keyword>